<comment type="pathway">
    <text evidence="9">Carotenoid biosynthesis; staphyloxanthin biosynthesis; staphyloxanthin from farnesyl diphosphate: step 5/5.</text>
</comment>
<keyword evidence="5" id="KW-0732">Signal</keyword>
<evidence type="ECO:0000256" key="13">
    <source>
        <dbReference type="SAM" id="Phobius"/>
    </source>
</evidence>
<dbReference type="InterPro" id="IPR044021">
    <property type="entry name" value="CrtO"/>
</dbReference>
<feature type="transmembrane region" description="Helical" evidence="13">
    <location>
        <begin position="146"/>
        <end position="164"/>
    </location>
</feature>
<evidence type="ECO:0000256" key="10">
    <source>
        <dbReference type="ARBA" id="ARBA00023603"/>
    </source>
</evidence>
<dbReference type="UniPathway" id="UPA00029">
    <property type="reaction ID" value="UER00560"/>
</dbReference>
<feature type="transmembrane region" description="Helical" evidence="13">
    <location>
        <begin position="20"/>
        <end position="38"/>
    </location>
</feature>
<dbReference type="GO" id="GO:0005886">
    <property type="term" value="C:plasma membrane"/>
    <property type="evidence" value="ECO:0007669"/>
    <property type="project" value="UniProtKB-SubCell"/>
</dbReference>
<keyword evidence="15" id="KW-1185">Reference proteome</keyword>
<evidence type="ECO:0000256" key="11">
    <source>
        <dbReference type="ARBA" id="ARBA00023667"/>
    </source>
</evidence>
<keyword evidence="7 13" id="KW-0472">Membrane</keyword>
<dbReference type="Pfam" id="PF18927">
    <property type="entry name" value="CrtO"/>
    <property type="match status" value="1"/>
</dbReference>
<evidence type="ECO:0000256" key="8">
    <source>
        <dbReference type="ARBA" id="ARBA00023315"/>
    </source>
</evidence>
<keyword evidence="8" id="KW-0012">Acyltransferase</keyword>
<dbReference type="Proteomes" id="UP000198510">
    <property type="component" value="Unassembled WGS sequence"/>
</dbReference>
<keyword evidence="3" id="KW-0808">Transferase</keyword>
<dbReference type="STRING" id="1075417.SAMN05421823_104373"/>
<comment type="subcellular location">
    <subcellularLocation>
        <location evidence="1">Cell membrane</location>
        <topology evidence="1">Single-pass membrane protein</topology>
    </subcellularLocation>
</comment>
<evidence type="ECO:0000256" key="6">
    <source>
        <dbReference type="ARBA" id="ARBA00022989"/>
    </source>
</evidence>
<gene>
    <name evidence="14" type="ORF">SAMN05421823_104373</name>
</gene>
<evidence type="ECO:0000313" key="15">
    <source>
        <dbReference type="Proteomes" id="UP000198510"/>
    </source>
</evidence>
<evidence type="ECO:0000256" key="1">
    <source>
        <dbReference type="ARBA" id="ARBA00004162"/>
    </source>
</evidence>
<keyword evidence="4 13" id="KW-0812">Transmembrane</keyword>
<comment type="similarity">
    <text evidence="10">Belongs to the acyltransferase CrtO family.</text>
</comment>
<evidence type="ECO:0000256" key="12">
    <source>
        <dbReference type="ARBA" id="ARBA00025324"/>
    </source>
</evidence>
<accession>A0A1G9HAU8</accession>
<dbReference type="OrthoDB" id="883215at2"/>
<evidence type="ECO:0000256" key="4">
    <source>
        <dbReference type="ARBA" id="ARBA00022692"/>
    </source>
</evidence>
<feature type="transmembrane region" description="Helical" evidence="13">
    <location>
        <begin position="44"/>
        <end position="65"/>
    </location>
</feature>
<dbReference type="EMBL" id="FNFO01000004">
    <property type="protein sequence ID" value="SDL09962.1"/>
    <property type="molecule type" value="Genomic_DNA"/>
</dbReference>
<dbReference type="RefSeq" id="WP_089682429.1">
    <property type="nucleotide sequence ID" value="NZ_FNFO01000004.1"/>
</dbReference>
<comment type="function">
    <text evidence="12">Catalyzes the acylation of glycosyl-4,4'-diaponeurosporenoate, i.e. the esterification of glucose at the C6'' position with the carboxyl group of the C(15) fatty acid 12-methyltetradecanoic acid, to yield staphyloxanthin. This is the last step in the biosynthesis of this orange pigment, present in most staphylococci strains.</text>
</comment>
<protein>
    <recommendedName>
        <fullName evidence="11">Glycosyl-4,4'-diaponeurosporenoate acyltransferase</fullName>
    </recommendedName>
</protein>
<evidence type="ECO:0000256" key="2">
    <source>
        <dbReference type="ARBA" id="ARBA00022475"/>
    </source>
</evidence>
<organism evidence="14 15">
    <name type="scientific">Catalinimonas alkaloidigena</name>
    <dbReference type="NCBI Taxonomy" id="1075417"/>
    <lineage>
        <taxon>Bacteria</taxon>
        <taxon>Pseudomonadati</taxon>
        <taxon>Bacteroidota</taxon>
        <taxon>Cytophagia</taxon>
        <taxon>Cytophagales</taxon>
        <taxon>Catalimonadaceae</taxon>
        <taxon>Catalinimonas</taxon>
    </lineage>
</organism>
<reference evidence="14 15" key="1">
    <citation type="submission" date="2016-10" db="EMBL/GenBank/DDBJ databases">
        <authorList>
            <person name="de Groot N.N."/>
        </authorList>
    </citation>
    <scope>NUCLEOTIDE SEQUENCE [LARGE SCALE GENOMIC DNA]</scope>
    <source>
        <strain evidence="14 15">DSM 25186</strain>
    </source>
</reference>
<sequence>MTESDLRAAQRRHVFYNQAVNVTWALLGFAPLCGFWLQAWHPGWFTLLAIVSALGWWLPASVWQWGQTPEAYHRLGLRTVKRFTQDGDLIHRALRRKFPQYRPADPARLIRRTLTTGRVNETFHQLCFLFFLLSSGYALGRGSVGWAAWITVANVVFNLYPIFLQQYNRLRLHRLRARYPAAF</sequence>
<evidence type="ECO:0000256" key="9">
    <source>
        <dbReference type="ARBA" id="ARBA00023588"/>
    </source>
</evidence>
<evidence type="ECO:0000256" key="7">
    <source>
        <dbReference type="ARBA" id="ARBA00023136"/>
    </source>
</evidence>
<keyword evidence="6 13" id="KW-1133">Transmembrane helix</keyword>
<evidence type="ECO:0000256" key="3">
    <source>
        <dbReference type="ARBA" id="ARBA00022679"/>
    </source>
</evidence>
<proteinExistence type="inferred from homology"/>
<name>A0A1G9HAU8_9BACT</name>
<evidence type="ECO:0000256" key="5">
    <source>
        <dbReference type="ARBA" id="ARBA00022729"/>
    </source>
</evidence>
<dbReference type="GO" id="GO:0016746">
    <property type="term" value="F:acyltransferase activity"/>
    <property type="evidence" value="ECO:0007669"/>
    <property type="project" value="UniProtKB-KW"/>
</dbReference>
<evidence type="ECO:0000313" key="14">
    <source>
        <dbReference type="EMBL" id="SDL09962.1"/>
    </source>
</evidence>
<keyword evidence="2" id="KW-1003">Cell membrane</keyword>
<dbReference type="AlphaFoldDB" id="A0A1G9HAU8"/>